<evidence type="ECO:0000313" key="6">
    <source>
        <dbReference type="EMBL" id="KAK7852661.1"/>
    </source>
</evidence>
<dbReference type="SUPFAM" id="SSF49503">
    <property type="entry name" value="Cupredoxins"/>
    <property type="match status" value="1"/>
</dbReference>
<keyword evidence="3" id="KW-1133">Transmembrane helix</keyword>
<comment type="caution">
    <text evidence="6">The sequence shown here is derived from an EMBL/GenBank/DDBJ whole genome shotgun (WGS) entry which is preliminary data.</text>
</comment>
<feature type="transmembrane region" description="Helical" evidence="3">
    <location>
        <begin position="155"/>
        <end position="175"/>
    </location>
</feature>
<protein>
    <submittedName>
        <fullName evidence="6">Blue copper protein</fullName>
    </submittedName>
</protein>
<keyword evidence="4" id="KW-0732">Signal</keyword>
<keyword evidence="3" id="KW-0812">Transmembrane</keyword>
<keyword evidence="3" id="KW-0472">Membrane</keyword>
<reference evidence="6 7" key="1">
    <citation type="journal article" date="2018" name="Sci. Data">
        <title>The draft genome sequence of cork oak.</title>
        <authorList>
            <person name="Ramos A.M."/>
            <person name="Usie A."/>
            <person name="Barbosa P."/>
            <person name="Barros P.M."/>
            <person name="Capote T."/>
            <person name="Chaves I."/>
            <person name="Simoes F."/>
            <person name="Abreu I."/>
            <person name="Carrasquinho I."/>
            <person name="Faro C."/>
            <person name="Guimaraes J.B."/>
            <person name="Mendonca D."/>
            <person name="Nobrega F."/>
            <person name="Rodrigues L."/>
            <person name="Saibo N.J.M."/>
            <person name="Varela M.C."/>
            <person name="Egas C."/>
            <person name="Matos J."/>
            <person name="Miguel C.M."/>
            <person name="Oliveira M.M."/>
            <person name="Ricardo C.P."/>
            <person name="Goncalves S."/>
        </authorList>
    </citation>
    <scope>NUCLEOTIDE SEQUENCE [LARGE SCALE GENOMIC DNA]</scope>
    <source>
        <strain evidence="7">cv. HL8</strain>
    </source>
</reference>
<dbReference type="GO" id="GO:0005886">
    <property type="term" value="C:plasma membrane"/>
    <property type="evidence" value="ECO:0007669"/>
    <property type="project" value="TreeGrafter"/>
</dbReference>
<dbReference type="InterPro" id="IPR008972">
    <property type="entry name" value="Cupredoxin"/>
</dbReference>
<evidence type="ECO:0000256" key="2">
    <source>
        <dbReference type="ARBA" id="ARBA00023180"/>
    </source>
</evidence>
<dbReference type="Gene3D" id="2.60.40.420">
    <property type="entry name" value="Cupredoxins - blue copper proteins"/>
    <property type="match status" value="1"/>
</dbReference>
<feature type="domain" description="Phytocyanin" evidence="5">
    <location>
        <begin position="29"/>
        <end position="132"/>
    </location>
</feature>
<feature type="chain" id="PRO_5043934329" evidence="4">
    <location>
        <begin position="24"/>
        <end position="185"/>
    </location>
</feature>
<evidence type="ECO:0000256" key="4">
    <source>
        <dbReference type="SAM" id="SignalP"/>
    </source>
</evidence>
<organism evidence="6 7">
    <name type="scientific">Quercus suber</name>
    <name type="common">Cork oak</name>
    <dbReference type="NCBI Taxonomy" id="58331"/>
    <lineage>
        <taxon>Eukaryota</taxon>
        <taxon>Viridiplantae</taxon>
        <taxon>Streptophyta</taxon>
        <taxon>Embryophyta</taxon>
        <taxon>Tracheophyta</taxon>
        <taxon>Spermatophyta</taxon>
        <taxon>Magnoliopsida</taxon>
        <taxon>eudicotyledons</taxon>
        <taxon>Gunneridae</taxon>
        <taxon>Pentapetalae</taxon>
        <taxon>rosids</taxon>
        <taxon>fabids</taxon>
        <taxon>Fagales</taxon>
        <taxon>Fagaceae</taxon>
        <taxon>Quercus</taxon>
    </lineage>
</organism>
<keyword evidence="2" id="KW-0325">Glycoprotein</keyword>
<dbReference type="InterPro" id="IPR039391">
    <property type="entry name" value="Phytocyanin-like"/>
</dbReference>
<dbReference type="PROSITE" id="PS51485">
    <property type="entry name" value="PHYTOCYANIN"/>
    <property type="match status" value="1"/>
</dbReference>
<dbReference type="Proteomes" id="UP000237347">
    <property type="component" value="Unassembled WGS sequence"/>
</dbReference>
<proteinExistence type="predicted"/>
<dbReference type="InterPro" id="IPR003245">
    <property type="entry name" value="Phytocyanin_dom"/>
</dbReference>
<dbReference type="EMBL" id="PKMF04000073">
    <property type="protein sequence ID" value="KAK7852661.1"/>
    <property type="molecule type" value="Genomic_DNA"/>
</dbReference>
<sequence>MASRMGLIGCLIVVVALLNGATAQVTAAGEYQVGDSLGWTVPPNTSYYTNWASSKTFFLGDTLIFNATSGTHTVAIVSEADYNACTNVSSVFQVQPCCPFQYTPESTGTYYIICTVSNHCEQGQKFSFTVESQNFTVESPAGSPTESPSNSASSLTVGALYAVLTTTVISFLTFFQMYPNHSGFS</sequence>
<dbReference type="GO" id="GO:0009055">
    <property type="term" value="F:electron transfer activity"/>
    <property type="evidence" value="ECO:0007669"/>
    <property type="project" value="InterPro"/>
</dbReference>
<accession>A0AAW0LNG2</accession>
<dbReference type="FunFam" id="2.60.40.420:FF:000034">
    <property type="entry name" value="Cupredoxin superfamily protein"/>
    <property type="match status" value="1"/>
</dbReference>
<evidence type="ECO:0000256" key="1">
    <source>
        <dbReference type="ARBA" id="ARBA00023157"/>
    </source>
</evidence>
<dbReference type="PANTHER" id="PTHR33021:SF498">
    <property type="entry name" value="UMECYANIN-LIKE"/>
    <property type="match status" value="1"/>
</dbReference>
<dbReference type="PANTHER" id="PTHR33021">
    <property type="entry name" value="BLUE COPPER PROTEIN"/>
    <property type="match status" value="1"/>
</dbReference>
<name>A0AAW0LNG2_QUESU</name>
<keyword evidence="1" id="KW-1015">Disulfide bond</keyword>
<evidence type="ECO:0000259" key="5">
    <source>
        <dbReference type="PROSITE" id="PS51485"/>
    </source>
</evidence>
<dbReference type="AlphaFoldDB" id="A0AAW0LNG2"/>
<evidence type="ECO:0000313" key="7">
    <source>
        <dbReference type="Proteomes" id="UP000237347"/>
    </source>
</evidence>
<dbReference type="Pfam" id="PF02298">
    <property type="entry name" value="Cu_bind_like"/>
    <property type="match status" value="1"/>
</dbReference>
<keyword evidence="7" id="KW-1185">Reference proteome</keyword>
<evidence type="ECO:0000256" key="3">
    <source>
        <dbReference type="SAM" id="Phobius"/>
    </source>
</evidence>
<gene>
    <name evidence="6" type="primary">BCB_3</name>
    <name evidence="6" type="ORF">CFP56_038247</name>
</gene>
<feature type="signal peptide" evidence="4">
    <location>
        <begin position="1"/>
        <end position="23"/>
    </location>
</feature>